<organism evidence="1 2">
    <name type="scientific">Aspergillus udagawae</name>
    <dbReference type="NCBI Taxonomy" id="91492"/>
    <lineage>
        <taxon>Eukaryota</taxon>
        <taxon>Fungi</taxon>
        <taxon>Dikarya</taxon>
        <taxon>Ascomycota</taxon>
        <taxon>Pezizomycotina</taxon>
        <taxon>Eurotiomycetes</taxon>
        <taxon>Eurotiomycetidae</taxon>
        <taxon>Eurotiales</taxon>
        <taxon>Aspergillaceae</taxon>
        <taxon>Aspergillus</taxon>
        <taxon>Aspergillus subgen. Fumigati</taxon>
    </lineage>
</organism>
<dbReference type="EMBL" id="BLKC01000128">
    <property type="protein sequence ID" value="GFF55816.1"/>
    <property type="molecule type" value="Genomic_DNA"/>
</dbReference>
<dbReference type="PANTHER" id="PTHR37535:SF3">
    <property type="entry name" value="FLUG DOMAIN-CONTAINING PROTEIN"/>
    <property type="match status" value="1"/>
</dbReference>
<accession>A0A8H3SBY5</accession>
<dbReference type="Proteomes" id="UP000465221">
    <property type="component" value="Unassembled WGS sequence"/>
</dbReference>
<protein>
    <submittedName>
        <fullName evidence="1">Uncharacterized protein</fullName>
    </submittedName>
</protein>
<comment type="caution">
    <text evidence="1">The sequence shown here is derived from an EMBL/GenBank/DDBJ whole genome shotgun (WGS) entry which is preliminary data.</text>
</comment>
<gene>
    <name evidence="1" type="ORF">IFM46972_10358</name>
</gene>
<evidence type="ECO:0000313" key="1">
    <source>
        <dbReference type="EMBL" id="GFF55816.1"/>
    </source>
</evidence>
<reference evidence="1 2" key="1">
    <citation type="submission" date="2020-01" db="EMBL/GenBank/DDBJ databases">
        <title>Draft genome sequence of Aspergillus udagawae IFM 46972.</title>
        <authorList>
            <person name="Takahashi H."/>
            <person name="Yaguchi T."/>
        </authorList>
    </citation>
    <scope>NUCLEOTIDE SEQUENCE [LARGE SCALE GENOMIC DNA]</scope>
    <source>
        <strain evidence="1 2">IFM 46972</strain>
    </source>
</reference>
<evidence type="ECO:0000313" key="2">
    <source>
        <dbReference type="Proteomes" id="UP000465221"/>
    </source>
</evidence>
<sequence>MPSNYNIKLAHEDVWTSHDIRRSLRKKIESRRGSAPVSQIYGHKSEGTYPTYYYQDHCSSNDTVDDVLDEEEEAYHIHYLRRYGQFREGGLPQELSVEVEEAILQRKELVNLRHEGGKRRVNFYRNEYRKALISIQLSEVHQYQTQWVRNRCD</sequence>
<name>A0A8H3SBY5_9EURO</name>
<dbReference type="PANTHER" id="PTHR37535">
    <property type="entry name" value="FLUG DOMAIN PROTEIN"/>
    <property type="match status" value="1"/>
</dbReference>
<proteinExistence type="predicted"/>
<dbReference type="AlphaFoldDB" id="A0A8H3SBY5"/>